<feature type="domain" description="HAMP" evidence="8">
    <location>
        <begin position="212"/>
        <end position="264"/>
    </location>
</feature>
<evidence type="ECO:0000259" key="8">
    <source>
        <dbReference type="PROSITE" id="PS50885"/>
    </source>
</evidence>
<dbReference type="Gene3D" id="1.10.287.950">
    <property type="entry name" value="Methyl-accepting chemotaxis protein"/>
    <property type="match status" value="1"/>
</dbReference>
<keyword evidence="6" id="KW-0812">Transmembrane</keyword>
<dbReference type="RefSeq" id="WP_074930396.1">
    <property type="nucleotide sequence ID" value="NZ_FPBX01000043.1"/>
</dbReference>
<keyword evidence="6" id="KW-1133">Transmembrane helix</keyword>
<keyword evidence="2" id="KW-0488">Methylation</keyword>
<evidence type="ECO:0000313" key="9">
    <source>
        <dbReference type="EMBL" id="SFU94418.1"/>
    </source>
</evidence>
<dbReference type="InterPro" id="IPR024478">
    <property type="entry name" value="HlyB_4HB_MCP"/>
</dbReference>
<keyword evidence="4" id="KW-0807">Transducer</keyword>
<keyword evidence="10" id="KW-1185">Reference proteome</keyword>
<dbReference type="AlphaFoldDB" id="A0A1I7KAJ9"/>
<keyword evidence="6" id="KW-0472">Membrane</keyword>
<evidence type="ECO:0000259" key="7">
    <source>
        <dbReference type="PROSITE" id="PS50111"/>
    </source>
</evidence>
<dbReference type="OrthoDB" id="9763018at2"/>
<dbReference type="PROSITE" id="PS50111">
    <property type="entry name" value="CHEMOTAXIS_TRANSDUC_2"/>
    <property type="match status" value="1"/>
</dbReference>
<evidence type="ECO:0000256" key="4">
    <source>
        <dbReference type="PROSITE-ProRule" id="PRU00284"/>
    </source>
</evidence>
<dbReference type="SMART" id="SM00304">
    <property type="entry name" value="HAMP"/>
    <property type="match status" value="1"/>
</dbReference>
<dbReference type="FunFam" id="1.10.287.950:FF:000001">
    <property type="entry name" value="Methyl-accepting chemotaxis sensory transducer"/>
    <property type="match status" value="1"/>
</dbReference>
<evidence type="ECO:0000256" key="1">
    <source>
        <dbReference type="ARBA" id="ARBA00004370"/>
    </source>
</evidence>
<dbReference type="GO" id="GO:0007165">
    <property type="term" value="P:signal transduction"/>
    <property type="evidence" value="ECO:0007669"/>
    <property type="project" value="UniProtKB-KW"/>
</dbReference>
<dbReference type="CDD" id="cd11386">
    <property type="entry name" value="MCP_signal"/>
    <property type="match status" value="1"/>
</dbReference>
<dbReference type="PANTHER" id="PTHR43531">
    <property type="entry name" value="PROTEIN ICFG"/>
    <property type="match status" value="1"/>
</dbReference>
<dbReference type="SUPFAM" id="SSF58104">
    <property type="entry name" value="Methyl-accepting chemotaxis protein (MCP) signaling domain"/>
    <property type="match status" value="1"/>
</dbReference>
<dbReference type="InterPro" id="IPR003660">
    <property type="entry name" value="HAMP_dom"/>
</dbReference>
<feature type="domain" description="Methyl-accepting transducer" evidence="7">
    <location>
        <begin position="269"/>
        <end position="498"/>
    </location>
</feature>
<organism evidence="9 10">
    <name type="scientific">Paenacidovorax caeni</name>
    <dbReference type="NCBI Taxonomy" id="343013"/>
    <lineage>
        <taxon>Bacteria</taxon>
        <taxon>Pseudomonadati</taxon>
        <taxon>Pseudomonadota</taxon>
        <taxon>Betaproteobacteria</taxon>
        <taxon>Burkholderiales</taxon>
        <taxon>Comamonadaceae</taxon>
        <taxon>Paenacidovorax</taxon>
    </lineage>
</organism>
<dbReference type="PANTHER" id="PTHR43531:SF14">
    <property type="entry name" value="METHYL-ACCEPTING CHEMOTAXIS PROTEIN I-RELATED"/>
    <property type="match status" value="1"/>
</dbReference>
<comment type="subcellular location">
    <subcellularLocation>
        <location evidence="1">Membrane</location>
    </subcellularLocation>
</comment>
<dbReference type="PROSITE" id="PS50885">
    <property type="entry name" value="HAMP"/>
    <property type="match status" value="1"/>
</dbReference>
<reference evidence="9 10" key="1">
    <citation type="submission" date="2016-10" db="EMBL/GenBank/DDBJ databases">
        <authorList>
            <person name="de Groot N.N."/>
        </authorList>
    </citation>
    <scope>NUCLEOTIDE SEQUENCE [LARGE SCALE GENOMIC DNA]</scope>
    <source>
        <strain evidence="9 10">R-24608</strain>
    </source>
</reference>
<name>A0A1I7KAJ9_9BURK</name>
<sequence>MSFRHLKISTRLALGFALLIATMLTIVVVGLLQLGSLLETNRQIIESDWVKVQAANTLSTIAQANARRTIEVYVAETDAQRAQKRAEILSARETFVQSFKTLQELVHRPEGRQLLGEVEAARNRYLTSMATFNELLDGGRKQEAFAELQGHIQVELATMQDRLDRLAKLEQQLATEAGARATEEAQFARGLLLALGAGGLLAGLLLALWITRSITAPLRQAVRVAQAVSGGDLGSTIEVHSQDETGQLLQALKQMQESLVQVVCKVREGSESVATASAQIAQGNQDLSARTEGQASALQETAASMEQLNSTVRQNADNARQANQLAQSASSVAAQGGEVVADVVRTMQEINDSARRISDIIQVIDGIAFQTNILALNAAVEAARAGEQGRGFAVVASEVRALAGRSAEAAREIRGLIGNSVDRVDAGSALVNRAGETMAEVVHAIGRVTDIMGEISAASTEQSQGVDQVNEAVTQMDHATQQNAALVEEMAAAAASLNGQAQELVQTVAVFDLGHAGARGTRPTTGGPGPVPKAGVPAVAKALQRPKAASPEAVVAPKKAAAPQAVAVTPALGAAGDWESF</sequence>
<dbReference type="STRING" id="343013.SAMN04489707_104313"/>
<gene>
    <name evidence="9" type="ORF">SAMN04489707_104313</name>
</gene>
<feature type="transmembrane region" description="Helical" evidence="6">
    <location>
        <begin position="12"/>
        <end position="32"/>
    </location>
</feature>
<evidence type="ECO:0000256" key="6">
    <source>
        <dbReference type="SAM" id="Phobius"/>
    </source>
</evidence>
<dbReference type="InterPro" id="IPR004089">
    <property type="entry name" value="MCPsignal_dom"/>
</dbReference>
<dbReference type="Proteomes" id="UP000183656">
    <property type="component" value="Unassembled WGS sequence"/>
</dbReference>
<feature type="coiled-coil region" evidence="5">
    <location>
        <begin position="156"/>
        <end position="186"/>
    </location>
</feature>
<dbReference type="CDD" id="cd06225">
    <property type="entry name" value="HAMP"/>
    <property type="match status" value="1"/>
</dbReference>
<dbReference type="InterPro" id="IPR047347">
    <property type="entry name" value="YvaQ-like_sensor"/>
</dbReference>
<evidence type="ECO:0000313" key="10">
    <source>
        <dbReference type="Proteomes" id="UP000183656"/>
    </source>
</evidence>
<dbReference type="GO" id="GO:0004888">
    <property type="term" value="F:transmembrane signaling receptor activity"/>
    <property type="evidence" value="ECO:0007669"/>
    <property type="project" value="TreeGrafter"/>
</dbReference>
<dbReference type="GO" id="GO:0006935">
    <property type="term" value="P:chemotaxis"/>
    <property type="evidence" value="ECO:0007669"/>
    <property type="project" value="TreeGrafter"/>
</dbReference>
<dbReference type="GO" id="GO:0005886">
    <property type="term" value="C:plasma membrane"/>
    <property type="evidence" value="ECO:0007669"/>
    <property type="project" value="TreeGrafter"/>
</dbReference>
<evidence type="ECO:0000256" key="3">
    <source>
        <dbReference type="ARBA" id="ARBA00029447"/>
    </source>
</evidence>
<dbReference type="CDD" id="cd19411">
    <property type="entry name" value="MCP2201-like_sensor"/>
    <property type="match status" value="1"/>
</dbReference>
<dbReference type="Pfam" id="PF00015">
    <property type="entry name" value="MCPsignal"/>
    <property type="match status" value="1"/>
</dbReference>
<keyword evidence="5" id="KW-0175">Coiled coil</keyword>
<accession>A0A1I7KAJ9</accession>
<feature type="transmembrane region" description="Helical" evidence="6">
    <location>
        <begin position="190"/>
        <end position="210"/>
    </location>
</feature>
<evidence type="ECO:0000256" key="5">
    <source>
        <dbReference type="SAM" id="Coils"/>
    </source>
</evidence>
<evidence type="ECO:0000256" key="2">
    <source>
        <dbReference type="ARBA" id="ARBA00022481"/>
    </source>
</evidence>
<dbReference type="Pfam" id="PF12729">
    <property type="entry name" value="4HB_MCP_1"/>
    <property type="match status" value="1"/>
</dbReference>
<protein>
    <submittedName>
        <fullName evidence="9">Methyl-accepting chemotaxis protein</fullName>
    </submittedName>
</protein>
<dbReference type="Pfam" id="PF00672">
    <property type="entry name" value="HAMP"/>
    <property type="match status" value="1"/>
</dbReference>
<proteinExistence type="inferred from homology"/>
<comment type="similarity">
    <text evidence="3">Belongs to the methyl-accepting chemotaxis (MCP) protein family.</text>
</comment>
<dbReference type="InterPro" id="IPR051310">
    <property type="entry name" value="MCP_chemotaxis"/>
</dbReference>
<dbReference type="SMART" id="SM00283">
    <property type="entry name" value="MA"/>
    <property type="match status" value="1"/>
</dbReference>
<dbReference type="EMBL" id="FPBX01000043">
    <property type="protein sequence ID" value="SFU94418.1"/>
    <property type="molecule type" value="Genomic_DNA"/>
</dbReference>